<dbReference type="InterPro" id="IPR015943">
    <property type="entry name" value="WD40/YVTN_repeat-like_dom_sf"/>
</dbReference>
<dbReference type="KEGG" id="ctp:CTRG_01072"/>
<evidence type="ECO:0000313" key="5">
    <source>
        <dbReference type="Proteomes" id="UP000002037"/>
    </source>
</evidence>
<protein>
    <submittedName>
        <fullName evidence="4">Uncharacterized protein</fullName>
    </submittedName>
</protein>
<dbReference type="RefSeq" id="XP_002546290.1">
    <property type="nucleotide sequence ID" value="XM_002546244.1"/>
</dbReference>
<dbReference type="PROSITE" id="PS00678">
    <property type="entry name" value="WD_REPEATS_1"/>
    <property type="match status" value="1"/>
</dbReference>
<dbReference type="OrthoDB" id="3367at2759"/>
<gene>
    <name evidence="4" type="ORF">CTRG_01072</name>
</gene>
<dbReference type="GO" id="GO:0005634">
    <property type="term" value="C:nucleus"/>
    <property type="evidence" value="ECO:0007669"/>
    <property type="project" value="TreeGrafter"/>
</dbReference>
<dbReference type="Gene3D" id="2.130.10.10">
    <property type="entry name" value="YVTN repeat-like/Quinoprotein amine dehydrogenase"/>
    <property type="match status" value="1"/>
</dbReference>
<dbReference type="Pfam" id="PF00400">
    <property type="entry name" value="WD40"/>
    <property type="match status" value="1"/>
</dbReference>
<dbReference type="GO" id="GO:0051286">
    <property type="term" value="C:cell tip"/>
    <property type="evidence" value="ECO:0007669"/>
    <property type="project" value="TreeGrafter"/>
</dbReference>
<dbReference type="PANTHER" id="PTHR14107:SF16">
    <property type="entry name" value="AT02583P"/>
    <property type="match status" value="1"/>
</dbReference>
<dbReference type="InterPro" id="IPR019775">
    <property type="entry name" value="WD40_repeat_CS"/>
</dbReference>
<dbReference type="HOGENOM" id="CLU_016855_0_0_1"/>
<evidence type="ECO:0000256" key="3">
    <source>
        <dbReference type="SAM" id="MobiDB-lite"/>
    </source>
</evidence>
<dbReference type="GeneID" id="8301164"/>
<accession>C5M4T2</accession>
<dbReference type="VEuPathDB" id="FungiDB:CTRG_01072"/>
<organism evidence="4 5">
    <name type="scientific">Candida tropicalis (strain ATCC MYA-3404 / T1)</name>
    <name type="common">Yeast</name>
    <dbReference type="NCBI Taxonomy" id="294747"/>
    <lineage>
        <taxon>Eukaryota</taxon>
        <taxon>Fungi</taxon>
        <taxon>Dikarya</taxon>
        <taxon>Ascomycota</taxon>
        <taxon>Saccharomycotina</taxon>
        <taxon>Pichiomycetes</taxon>
        <taxon>Debaryomycetaceae</taxon>
        <taxon>Candida/Lodderomyces clade</taxon>
        <taxon>Candida</taxon>
    </lineage>
</organism>
<dbReference type="GO" id="GO:0032153">
    <property type="term" value="C:cell division site"/>
    <property type="evidence" value="ECO:0007669"/>
    <property type="project" value="TreeGrafter"/>
</dbReference>
<feature type="region of interest" description="Disordered" evidence="3">
    <location>
        <begin position="477"/>
        <end position="501"/>
    </location>
</feature>
<feature type="compositionally biased region" description="Basic and acidic residues" evidence="3">
    <location>
        <begin position="572"/>
        <end position="584"/>
    </location>
</feature>
<dbReference type="EMBL" id="GG692395">
    <property type="protein sequence ID" value="EER36332.1"/>
    <property type="molecule type" value="Genomic_DNA"/>
</dbReference>
<feature type="compositionally biased region" description="Polar residues" evidence="3">
    <location>
        <begin position="480"/>
        <end position="490"/>
    </location>
</feature>
<dbReference type="PANTHER" id="PTHR14107">
    <property type="entry name" value="WD REPEAT PROTEIN"/>
    <property type="match status" value="1"/>
</dbReference>
<dbReference type="InterPro" id="IPR001680">
    <property type="entry name" value="WD40_rpt"/>
</dbReference>
<dbReference type="GO" id="GO:0045013">
    <property type="term" value="P:carbon catabolite repression of transcription"/>
    <property type="evidence" value="ECO:0007669"/>
    <property type="project" value="TreeGrafter"/>
</dbReference>
<sequence length="727" mass="81818">MSVDASTSQLPNATPFLNSVCPGFAGLDDNVHYSLRTLPSQCREIPWPITTTNTILKLDQSYLNIARPPLCKNESTTYVSLPHHVTSLFDKVVKNSEKGSEGYMHIGANINPLLHDPFKIVNSNPGCMTRIITLTKSRNPFADNKTFTNPGGKSTNYFKDLQKGDFKILNDKKIIGASRLLVSSHVNILNVFALDEKSNFMNTKKNKSKLKPIIEEEGQGKTYERMIEEPVLRIQFKDDAIISAISTFVLNDEPIVILGFHSGEIIIIKLLDQKFQMFDAIKKSEDNVEVNTVTSIEAMRHPNYEYLIVAGYSNGEVVILNPAGVVENYAKATIDKDESCTYFKKFDLSPLGKIHNSFLVGHIKVSHKPITSISSTLPINKPLQSPESQPLILALASADGFVRFIDLIFTYNQNYGNKKHVIITDVISNYFNTGITAIQFSPDFKFICVVGNGDLIEVFKMSYYNVNGLLYKNTGRRSRSGTVNSANSGTEPRIKDSRNNKDLYPPMIKDIQIIGRFKGHTNVVKSIKFVKDNANSSVYKLISCGYDGKTFVWDFDYKALPKVKRHHPKPSAPRESRPKSIHDRRQILVSPSPLSRMKHNRNKSIDENPFHSPSLTNIANTYSMNMILQDEAPKTALSTDQIEVAVSLYKSLYDIRLKRHYKKKPVIRHNIICPIVSDKLVPSIEIPLATIDLSCFVGDGKIDSFYTDESTFWCFAKSGDLFRYVIT</sequence>
<name>C5M4T2_CANTT</name>
<keyword evidence="2" id="KW-0677">Repeat</keyword>
<evidence type="ECO:0000256" key="2">
    <source>
        <dbReference type="ARBA" id="ARBA00022737"/>
    </source>
</evidence>
<proteinExistence type="predicted"/>
<dbReference type="AlphaFoldDB" id="C5M4T2"/>
<dbReference type="SUPFAM" id="SSF50978">
    <property type="entry name" value="WD40 repeat-like"/>
    <property type="match status" value="1"/>
</dbReference>
<reference evidence="4 5" key="1">
    <citation type="journal article" date="2009" name="Nature">
        <title>Evolution of pathogenicity and sexual reproduction in eight Candida genomes.</title>
        <authorList>
            <person name="Butler G."/>
            <person name="Rasmussen M.D."/>
            <person name="Lin M.F."/>
            <person name="Santos M.A."/>
            <person name="Sakthikumar S."/>
            <person name="Munro C.A."/>
            <person name="Rheinbay E."/>
            <person name="Grabherr M."/>
            <person name="Forche A."/>
            <person name="Reedy J.L."/>
            <person name="Agrafioti I."/>
            <person name="Arnaud M.B."/>
            <person name="Bates S."/>
            <person name="Brown A.J."/>
            <person name="Brunke S."/>
            <person name="Costanzo M.C."/>
            <person name="Fitzpatrick D.A."/>
            <person name="de Groot P.W."/>
            <person name="Harris D."/>
            <person name="Hoyer L.L."/>
            <person name="Hube B."/>
            <person name="Klis F.M."/>
            <person name="Kodira C."/>
            <person name="Lennard N."/>
            <person name="Logue M.E."/>
            <person name="Martin R."/>
            <person name="Neiman A.M."/>
            <person name="Nikolaou E."/>
            <person name="Quail M.A."/>
            <person name="Quinn J."/>
            <person name="Santos M.C."/>
            <person name="Schmitzberger F.F."/>
            <person name="Sherlock G."/>
            <person name="Shah P."/>
            <person name="Silverstein K.A."/>
            <person name="Skrzypek M.S."/>
            <person name="Soll D."/>
            <person name="Staggs R."/>
            <person name="Stansfield I."/>
            <person name="Stumpf M.P."/>
            <person name="Sudbery P.E."/>
            <person name="Srikantha T."/>
            <person name="Zeng Q."/>
            <person name="Berman J."/>
            <person name="Berriman M."/>
            <person name="Heitman J."/>
            <person name="Gow N.A."/>
            <person name="Lorenz M.C."/>
            <person name="Birren B.W."/>
            <person name="Kellis M."/>
            <person name="Cuomo C.A."/>
        </authorList>
    </citation>
    <scope>NUCLEOTIDE SEQUENCE [LARGE SCALE GENOMIC DNA]</scope>
    <source>
        <strain evidence="5">ATCC MYA-3404 / T1</strain>
    </source>
</reference>
<feature type="region of interest" description="Disordered" evidence="3">
    <location>
        <begin position="564"/>
        <end position="584"/>
    </location>
</feature>
<feature type="compositionally biased region" description="Basic and acidic residues" evidence="3">
    <location>
        <begin position="492"/>
        <end position="501"/>
    </location>
</feature>
<dbReference type="Proteomes" id="UP000002037">
    <property type="component" value="Unassembled WGS sequence"/>
</dbReference>
<dbReference type="eggNOG" id="KOG2394">
    <property type="taxonomic scope" value="Eukaryota"/>
</dbReference>
<evidence type="ECO:0000256" key="1">
    <source>
        <dbReference type="ARBA" id="ARBA00022574"/>
    </source>
</evidence>
<keyword evidence="5" id="KW-1185">Reference proteome</keyword>
<dbReference type="InterPro" id="IPR051362">
    <property type="entry name" value="WD_repeat_creC_regulators"/>
</dbReference>
<dbReference type="SMART" id="SM00320">
    <property type="entry name" value="WD40"/>
    <property type="match status" value="3"/>
</dbReference>
<evidence type="ECO:0000313" key="4">
    <source>
        <dbReference type="EMBL" id="EER36332.1"/>
    </source>
</evidence>
<dbReference type="InterPro" id="IPR036322">
    <property type="entry name" value="WD40_repeat_dom_sf"/>
</dbReference>
<dbReference type="STRING" id="294747.C5M4T2"/>
<keyword evidence="1" id="KW-0853">WD repeat</keyword>